<keyword evidence="2" id="KW-1185">Reference proteome</keyword>
<sequence>MDTSTFFRDLPALFAGEPATSDPIDPRWSALCDEVAGYTAPNELAVLNHAAATMPADEAYLEVGTFKGRSICAAVQGNDDKTFAAMENFMEFGMAGELARRELMTNLETHAGEADVTLLEGDCFKLMVRPGALDRPVGVYFYDGEHTLLSHYLALAAVEPLLADEALVLIDDASWPVVQKAHRLFLKRHPGWQIVEQWDAAHADDPRWANGLHALTFRRRPGSAKRLSRQDEMLRRYQTTVQDRLNAAMWKAVGVVPGPITAVAKVLLGRSRQIGDDGVKSDGQKSTDQH</sequence>
<dbReference type="OrthoDB" id="146908at2"/>
<evidence type="ECO:0000313" key="2">
    <source>
        <dbReference type="Proteomes" id="UP000027986"/>
    </source>
</evidence>
<dbReference type="Pfam" id="PF13578">
    <property type="entry name" value="Methyltransf_24"/>
    <property type="match status" value="1"/>
</dbReference>
<name>A0A075JG82_9MICO</name>
<organism evidence="1 2">
    <name type="scientific">Dermacoccus nishinomiyaensis</name>
    <dbReference type="NCBI Taxonomy" id="1274"/>
    <lineage>
        <taxon>Bacteria</taxon>
        <taxon>Bacillati</taxon>
        <taxon>Actinomycetota</taxon>
        <taxon>Actinomycetes</taxon>
        <taxon>Micrococcales</taxon>
        <taxon>Dermacoccaceae</taxon>
        <taxon>Dermacoccus</taxon>
    </lineage>
</organism>
<evidence type="ECO:0000313" key="1">
    <source>
        <dbReference type="EMBL" id="AIF40904.1"/>
    </source>
</evidence>
<dbReference type="KEGG" id="dni:HX89_08070"/>
<reference evidence="1 2" key="1">
    <citation type="submission" date="2014-07" db="EMBL/GenBank/DDBJ databases">
        <title>Genome Sequencing of Dermacoccus nishinomiyaensis.</title>
        <authorList>
            <person name="Hong K.W."/>
            <person name="Chan K.G."/>
        </authorList>
    </citation>
    <scope>NUCLEOTIDE SEQUENCE [LARGE SCALE GENOMIC DNA]</scope>
    <source>
        <strain evidence="1 2">M25</strain>
    </source>
</reference>
<accession>A0A075JG82</accession>
<protein>
    <submittedName>
        <fullName evidence="1">Uncharacterized protein</fullName>
    </submittedName>
</protein>
<dbReference type="RefSeq" id="WP_038568425.1">
    <property type="nucleotide sequence ID" value="NZ_CP008889.1"/>
</dbReference>
<dbReference type="SUPFAM" id="SSF53335">
    <property type="entry name" value="S-adenosyl-L-methionine-dependent methyltransferases"/>
    <property type="match status" value="1"/>
</dbReference>
<dbReference type="HOGENOM" id="CLU_958844_0_0_11"/>
<dbReference type="EMBL" id="CP008889">
    <property type="protein sequence ID" value="AIF40904.1"/>
    <property type="molecule type" value="Genomic_DNA"/>
</dbReference>
<dbReference type="Gene3D" id="3.40.50.150">
    <property type="entry name" value="Vaccinia Virus protein VP39"/>
    <property type="match status" value="1"/>
</dbReference>
<dbReference type="InterPro" id="IPR029063">
    <property type="entry name" value="SAM-dependent_MTases_sf"/>
</dbReference>
<dbReference type="GeneID" id="41841101"/>
<gene>
    <name evidence="1" type="ORF">HX89_08070</name>
</gene>
<dbReference type="eggNOG" id="COG0457">
    <property type="taxonomic scope" value="Bacteria"/>
</dbReference>
<proteinExistence type="predicted"/>
<dbReference type="AlphaFoldDB" id="A0A075JG82"/>
<dbReference type="Proteomes" id="UP000027986">
    <property type="component" value="Chromosome"/>
</dbReference>